<comment type="caution">
    <text evidence="7">The sequence shown here is derived from an EMBL/GenBank/DDBJ whole genome shotgun (WGS) entry which is preliminary data.</text>
</comment>
<dbReference type="FunFam" id="2.60.40.420:FF:000013">
    <property type="entry name" value="basic blue protein-like"/>
    <property type="match status" value="1"/>
</dbReference>
<protein>
    <recommendedName>
        <fullName evidence="4">Plantacyanin</fullName>
    </recommendedName>
</protein>
<keyword evidence="1" id="KW-0479">Metal-binding</keyword>
<proteinExistence type="predicted"/>
<dbReference type="Proteomes" id="UP000195402">
    <property type="component" value="Unassembled WGS sequence"/>
</dbReference>
<dbReference type="InterPro" id="IPR008972">
    <property type="entry name" value="Cupredoxin"/>
</dbReference>
<dbReference type="PANTHER" id="PTHR33021">
    <property type="entry name" value="BLUE COPPER PROTEIN"/>
    <property type="match status" value="1"/>
</dbReference>
<evidence type="ECO:0000256" key="3">
    <source>
        <dbReference type="ARBA" id="ARBA00023157"/>
    </source>
</evidence>
<dbReference type="InParanoid" id="A0A200PVV9"/>
<dbReference type="CDD" id="cd04216">
    <property type="entry name" value="Phytocyanin"/>
    <property type="match status" value="1"/>
</dbReference>
<evidence type="ECO:0000259" key="6">
    <source>
        <dbReference type="PROSITE" id="PS51485"/>
    </source>
</evidence>
<evidence type="ECO:0000256" key="4">
    <source>
        <dbReference type="ARBA" id="ARBA00082491"/>
    </source>
</evidence>
<feature type="chain" id="PRO_5012803786" description="Plantacyanin" evidence="5">
    <location>
        <begin position="30"/>
        <end position="130"/>
    </location>
</feature>
<evidence type="ECO:0000256" key="1">
    <source>
        <dbReference type="ARBA" id="ARBA00022723"/>
    </source>
</evidence>
<dbReference type="STRING" id="56857.A0A200PVV9"/>
<name>A0A200PVV9_MACCD</name>
<gene>
    <name evidence="7" type="ORF">BVC80_9099g151</name>
</gene>
<dbReference type="GO" id="GO:0046872">
    <property type="term" value="F:metal ion binding"/>
    <property type="evidence" value="ECO:0007669"/>
    <property type="project" value="UniProtKB-KW"/>
</dbReference>
<dbReference type="OrthoDB" id="2011645at2759"/>
<sequence length="130" mass="13709">MAMGRGKCMKLVMFISFFFIGLLISGGTASTTHLVGGSQGWDISVSYTAWADKRSFAAGDTLVFNYQAGAHNVVPVNVAGYRSCKASAANLAKAMSTGNDKFTVKKGANYFICSYAGHCSAGMKIKVNAN</sequence>
<evidence type="ECO:0000256" key="2">
    <source>
        <dbReference type="ARBA" id="ARBA00023008"/>
    </source>
</evidence>
<evidence type="ECO:0000313" key="7">
    <source>
        <dbReference type="EMBL" id="OVA02351.1"/>
    </source>
</evidence>
<reference evidence="7 8" key="1">
    <citation type="journal article" date="2017" name="Mol. Plant">
        <title>The Genome of Medicinal Plant Macleaya cordata Provides New Insights into Benzylisoquinoline Alkaloids Metabolism.</title>
        <authorList>
            <person name="Liu X."/>
            <person name="Liu Y."/>
            <person name="Huang P."/>
            <person name="Ma Y."/>
            <person name="Qing Z."/>
            <person name="Tang Q."/>
            <person name="Cao H."/>
            <person name="Cheng P."/>
            <person name="Zheng Y."/>
            <person name="Yuan Z."/>
            <person name="Zhou Y."/>
            <person name="Liu J."/>
            <person name="Tang Z."/>
            <person name="Zhuo Y."/>
            <person name="Zhang Y."/>
            <person name="Yu L."/>
            <person name="Huang J."/>
            <person name="Yang P."/>
            <person name="Peng Q."/>
            <person name="Zhang J."/>
            <person name="Jiang W."/>
            <person name="Zhang Z."/>
            <person name="Lin K."/>
            <person name="Ro D.K."/>
            <person name="Chen X."/>
            <person name="Xiong X."/>
            <person name="Shang Y."/>
            <person name="Huang S."/>
            <person name="Zeng J."/>
        </authorList>
    </citation>
    <scope>NUCLEOTIDE SEQUENCE [LARGE SCALE GENOMIC DNA]</scope>
    <source>
        <strain evidence="8">cv. BLH2017</strain>
        <tissue evidence="7">Root</tissue>
    </source>
</reference>
<keyword evidence="8" id="KW-1185">Reference proteome</keyword>
<dbReference type="InterPro" id="IPR039391">
    <property type="entry name" value="Phytocyanin-like"/>
</dbReference>
<dbReference type="Gene3D" id="2.60.40.420">
    <property type="entry name" value="Cupredoxins - blue copper proteins"/>
    <property type="match status" value="1"/>
</dbReference>
<dbReference type="EMBL" id="MVGT01003956">
    <property type="protein sequence ID" value="OVA02351.1"/>
    <property type="molecule type" value="Genomic_DNA"/>
</dbReference>
<organism evidence="7 8">
    <name type="scientific">Macleaya cordata</name>
    <name type="common">Five-seeded plume-poppy</name>
    <name type="synonym">Bocconia cordata</name>
    <dbReference type="NCBI Taxonomy" id="56857"/>
    <lineage>
        <taxon>Eukaryota</taxon>
        <taxon>Viridiplantae</taxon>
        <taxon>Streptophyta</taxon>
        <taxon>Embryophyta</taxon>
        <taxon>Tracheophyta</taxon>
        <taxon>Spermatophyta</taxon>
        <taxon>Magnoliopsida</taxon>
        <taxon>Ranunculales</taxon>
        <taxon>Papaveraceae</taxon>
        <taxon>Papaveroideae</taxon>
        <taxon>Macleaya</taxon>
    </lineage>
</organism>
<evidence type="ECO:0000313" key="8">
    <source>
        <dbReference type="Proteomes" id="UP000195402"/>
    </source>
</evidence>
<accession>A0A200PVV9</accession>
<feature type="signal peptide" evidence="5">
    <location>
        <begin position="1"/>
        <end position="29"/>
    </location>
</feature>
<keyword evidence="5" id="KW-0732">Signal</keyword>
<dbReference type="GO" id="GO:0005886">
    <property type="term" value="C:plasma membrane"/>
    <property type="evidence" value="ECO:0007669"/>
    <property type="project" value="TreeGrafter"/>
</dbReference>
<dbReference type="OMA" id="MGRGKCM"/>
<dbReference type="Pfam" id="PF02298">
    <property type="entry name" value="Cu_bind_like"/>
    <property type="match status" value="1"/>
</dbReference>
<dbReference type="PANTHER" id="PTHR33021:SF520">
    <property type="entry name" value="OS11G0428800 PROTEIN"/>
    <property type="match status" value="1"/>
</dbReference>
<dbReference type="GO" id="GO:0009055">
    <property type="term" value="F:electron transfer activity"/>
    <property type="evidence" value="ECO:0007669"/>
    <property type="project" value="InterPro"/>
</dbReference>
<evidence type="ECO:0000256" key="5">
    <source>
        <dbReference type="SAM" id="SignalP"/>
    </source>
</evidence>
<dbReference type="SUPFAM" id="SSF49503">
    <property type="entry name" value="Cupredoxins"/>
    <property type="match status" value="1"/>
</dbReference>
<keyword evidence="2" id="KW-0186">Copper</keyword>
<dbReference type="InterPro" id="IPR003245">
    <property type="entry name" value="Phytocyanin_dom"/>
</dbReference>
<keyword evidence="3" id="KW-1015">Disulfide bond</keyword>
<feature type="domain" description="Phytocyanin" evidence="6">
    <location>
        <begin position="31"/>
        <end position="130"/>
    </location>
</feature>
<dbReference type="AlphaFoldDB" id="A0A200PVV9"/>
<dbReference type="PROSITE" id="PS51485">
    <property type="entry name" value="PHYTOCYANIN"/>
    <property type="match status" value="1"/>
</dbReference>